<organism evidence="5 6">
    <name type="scientific">Allacma fusca</name>
    <dbReference type="NCBI Taxonomy" id="39272"/>
    <lineage>
        <taxon>Eukaryota</taxon>
        <taxon>Metazoa</taxon>
        <taxon>Ecdysozoa</taxon>
        <taxon>Arthropoda</taxon>
        <taxon>Hexapoda</taxon>
        <taxon>Collembola</taxon>
        <taxon>Symphypleona</taxon>
        <taxon>Sminthuridae</taxon>
        <taxon>Allacma</taxon>
    </lineage>
</organism>
<evidence type="ECO:0000256" key="2">
    <source>
        <dbReference type="ARBA" id="ARBA00006190"/>
    </source>
</evidence>
<dbReference type="Proteomes" id="UP000708208">
    <property type="component" value="Unassembled WGS sequence"/>
</dbReference>
<evidence type="ECO:0000256" key="1">
    <source>
        <dbReference type="ARBA" id="ARBA00004177"/>
    </source>
</evidence>
<dbReference type="GO" id="GO:0009898">
    <property type="term" value="C:cytoplasmic side of plasma membrane"/>
    <property type="evidence" value="ECO:0007669"/>
    <property type="project" value="TreeGrafter"/>
</dbReference>
<accession>A0A8J2NGZ2</accession>
<dbReference type="AlphaFoldDB" id="A0A8J2NGZ2"/>
<dbReference type="EMBL" id="CAJVCH010008846">
    <property type="protein sequence ID" value="CAG7664874.1"/>
    <property type="molecule type" value="Genomic_DNA"/>
</dbReference>
<protein>
    <recommendedName>
        <fullName evidence="7">Charged multivesicular body protein 7</fullName>
    </recommendedName>
</protein>
<dbReference type="Pfam" id="PF25880">
    <property type="entry name" value="WHD_CHMP7_1st"/>
    <property type="match status" value="1"/>
</dbReference>
<evidence type="ECO:0000313" key="5">
    <source>
        <dbReference type="EMBL" id="CAG7664874.1"/>
    </source>
</evidence>
<proteinExistence type="inferred from homology"/>
<evidence type="ECO:0008006" key="7">
    <source>
        <dbReference type="Google" id="ProtNLM"/>
    </source>
</evidence>
<dbReference type="GO" id="GO:0000815">
    <property type="term" value="C:ESCRT III complex"/>
    <property type="evidence" value="ECO:0007669"/>
    <property type="project" value="TreeGrafter"/>
</dbReference>
<gene>
    <name evidence="5" type="ORF">AFUS01_LOCUS1591</name>
</gene>
<evidence type="ECO:0000313" key="6">
    <source>
        <dbReference type="Proteomes" id="UP000708208"/>
    </source>
</evidence>
<keyword evidence="3" id="KW-0967">Endosome</keyword>
<comment type="similarity">
    <text evidence="2">Belongs to the SNF7 family.</text>
</comment>
<evidence type="ECO:0000256" key="3">
    <source>
        <dbReference type="ARBA" id="ARBA00022753"/>
    </source>
</evidence>
<name>A0A8J2NGZ2_9HEXA</name>
<dbReference type="PANTHER" id="PTHR22761:SF10">
    <property type="entry name" value="GH13992P"/>
    <property type="match status" value="1"/>
</dbReference>
<dbReference type="GO" id="GO:0005771">
    <property type="term" value="C:multivesicular body"/>
    <property type="evidence" value="ECO:0007669"/>
    <property type="project" value="TreeGrafter"/>
</dbReference>
<feature type="region of interest" description="Disordered" evidence="4">
    <location>
        <begin position="377"/>
        <end position="398"/>
    </location>
</feature>
<dbReference type="GO" id="GO:0006900">
    <property type="term" value="P:vesicle budding from membrane"/>
    <property type="evidence" value="ECO:0007669"/>
    <property type="project" value="TreeGrafter"/>
</dbReference>
<dbReference type="GO" id="GO:0032511">
    <property type="term" value="P:late endosome to vacuole transport via multivesicular body sorting pathway"/>
    <property type="evidence" value="ECO:0007669"/>
    <property type="project" value="TreeGrafter"/>
</dbReference>
<dbReference type="InterPro" id="IPR005024">
    <property type="entry name" value="Snf7_fam"/>
</dbReference>
<keyword evidence="6" id="KW-1185">Reference proteome</keyword>
<comment type="subcellular location">
    <subcellularLocation>
        <location evidence="1">Endosome</location>
    </subcellularLocation>
</comment>
<dbReference type="Pfam" id="PF03357">
    <property type="entry name" value="Snf7"/>
    <property type="match status" value="1"/>
</dbReference>
<sequence>MSFPSYPTIAAIGENLDRINALFSPFRSRGLNPEHYDQKLKFWLKSIDEFSSVEKRMVFSVKDLEAAFKVQGRVSACFLDVMEHLRRTQTVVTETEYLQALQTHSTWLSWGARPVKSVANYLWSWTPFNSSTQKSITKETRLVYTPAVSSLASTVLLDPELQNKLMTLEEWREKVQLTVDPREIDLLLGYLSSTGSVARDKLGETEIIKLLVAAPGQTMGITAAEKGQFDITRTKEKLENDLEVVMGKIQLAENHARVALKDGQRLTAKHHLRSKKLLEKRSDKLCGLIDNLTAILFQIEDAQSDVRILAAYEAGKDALGKVLKDNNVSVDRVTNTMLDLQDALEDQAEISSTIGKGIVDDDTKLLDEELEELLRADEAADKTQPEYPNVDQNTSTEEALRELERLNLEGLDNLEEAEISKEEKSPSQI</sequence>
<dbReference type="PANTHER" id="PTHR22761">
    <property type="entry name" value="CHARGED MULTIVESICULAR BODY PROTEIN"/>
    <property type="match status" value="1"/>
</dbReference>
<dbReference type="OrthoDB" id="10250120at2759"/>
<evidence type="ECO:0000256" key="4">
    <source>
        <dbReference type="SAM" id="MobiDB-lite"/>
    </source>
</evidence>
<comment type="caution">
    <text evidence="5">The sequence shown here is derived from an EMBL/GenBank/DDBJ whole genome shotgun (WGS) entry which is preliminary data.</text>
</comment>
<reference evidence="5" key="1">
    <citation type="submission" date="2021-06" db="EMBL/GenBank/DDBJ databases">
        <authorList>
            <person name="Hodson N. C."/>
            <person name="Mongue J. A."/>
            <person name="Jaron S. K."/>
        </authorList>
    </citation>
    <scope>NUCLEOTIDE SEQUENCE</scope>
</reference>